<dbReference type="Proteomes" id="UP000199705">
    <property type="component" value="Unassembled WGS sequence"/>
</dbReference>
<dbReference type="Gene3D" id="3.40.50.300">
    <property type="entry name" value="P-loop containing nucleotide triphosphate hydrolases"/>
    <property type="match status" value="1"/>
</dbReference>
<evidence type="ECO:0000256" key="10">
    <source>
        <dbReference type="SAM" id="Phobius"/>
    </source>
</evidence>
<evidence type="ECO:0000313" key="14">
    <source>
        <dbReference type="EMBL" id="SDH74702.1"/>
    </source>
</evidence>
<dbReference type="Pfam" id="PF03412">
    <property type="entry name" value="Peptidase_C39"/>
    <property type="match status" value="1"/>
</dbReference>
<dbReference type="PANTHER" id="PTHR43394:SF1">
    <property type="entry name" value="ATP-BINDING CASSETTE SUB-FAMILY B MEMBER 10, MITOCHONDRIAL"/>
    <property type="match status" value="1"/>
</dbReference>
<keyword evidence="7 14" id="KW-0067">ATP-binding</keyword>
<dbReference type="GO" id="GO:0005524">
    <property type="term" value="F:ATP binding"/>
    <property type="evidence" value="ECO:0007669"/>
    <property type="project" value="UniProtKB-KW"/>
</dbReference>
<gene>
    <name evidence="14" type="ORF">SAMN05192573_11285</name>
</gene>
<evidence type="ECO:0000256" key="2">
    <source>
        <dbReference type="ARBA" id="ARBA00022448"/>
    </source>
</evidence>
<dbReference type="PROSITE" id="PS50929">
    <property type="entry name" value="ABC_TM1F"/>
    <property type="match status" value="1"/>
</dbReference>
<keyword evidence="3" id="KW-1003">Cell membrane</keyword>
<feature type="domain" description="ABC transporter" evidence="11">
    <location>
        <begin position="481"/>
        <end position="717"/>
    </location>
</feature>
<dbReference type="GO" id="GO:0005886">
    <property type="term" value="C:plasma membrane"/>
    <property type="evidence" value="ECO:0007669"/>
    <property type="project" value="UniProtKB-SubCell"/>
</dbReference>
<dbReference type="AlphaFoldDB" id="A0A1G8EXU4"/>
<dbReference type="CDD" id="cd02418">
    <property type="entry name" value="Peptidase_C39B"/>
    <property type="match status" value="1"/>
</dbReference>
<keyword evidence="5" id="KW-0547">Nucleotide-binding</keyword>
<evidence type="ECO:0000259" key="12">
    <source>
        <dbReference type="PROSITE" id="PS50929"/>
    </source>
</evidence>
<evidence type="ECO:0000256" key="5">
    <source>
        <dbReference type="ARBA" id="ARBA00022741"/>
    </source>
</evidence>
<protein>
    <submittedName>
        <fullName evidence="14">ATP-binding cassette, subfamily B</fullName>
    </submittedName>
</protein>
<dbReference type="FunFam" id="3.40.50.300:FF:000221">
    <property type="entry name" value="Multidrug ABC transporter ATP-binding protein"/>
    <property type="match status" value="1"/>
</dbReference>
<dbReference type="InterPro" id="IPR017871">
    <property type="entry name" value="ABC_transporter-like_CS"/>
</dbReference>
<evidence type="ECO:0000259" key="13">
    <source>
        <dbReference type="PROSITE" id="PS50990"/>
    </source>
</evidence>
<dbReference type="InterPro" id="IPR003593">
    <property type="entry name" value="AAA+_ATPase"/>
</dbReference>
<comment type="subcellular location">
    <subcellularLocation>
        <location evidence="1">Cell membrane</location>
        <topology evidence="1">Multi-pass membrane protein</topology>
    </subcellularLocation>
</comment>
<feature type="transmembrane region" description="Helical" evidence="10">
    <location>
        <begin position="304"/>
        <end position="323"/>
    </location>
</feature>
<dbReference type="CDD" id="cd18571">
    <property type="entry name" value="ABC_6TM_peptidase_like"/>
    <property type="match status" value="1"/>
</dbReference>
<feature type="domain" description="ABC transmembrane type-1" evidence="12">
    <location>
        <begin position="166"/>
        <end position="447"/>
    </location>
</feature>
<evidence type="ECO:0000256" key="8">
    <source>
        <dbReference type="ARBA" id="ARBA00022989"/>
    </source>
</evidence>
<evidence type="ECO:0000256" key="3">
    <source>
        <dbReference type="ARBA" id="ARBA00022475"/>
    </source>
</evidence>
<dbReference type="Pfam" id="PF00005">
    <property type="entry name" value="ABC_tran"/>
    <property type="match status" value="1"/>
</dbReference>
<feature type="domain" description="Peptidase C39" evidence="13">
    <location>
        <begin position="8"/>
        <end position="127"/>
    </location>
</feature>
<dbReference type="RefSeq" id="WP_091171734.1">
    <property type="nucleotide sequence ID" value="NZ_FNCG01000012.1"/>
</dbReference>
<dbReference type="GO" id="GO:0006508">
    <property type="term" value="P:proteolysis"/>
    <property type="evidence" value="ECO:0007669"/>
    <property type="project" value="InterPro"/>
</dbReference>
<dbReference type="Gene3D" id="1.20.1560.10">
    <property type="entry name" value="ABC transporter type 1, transmembrane domain"/>
    <property type="match status" value="1"/>
</dbReference>
<evidence type="ECO:0000256" key="9">
    <source>
        <dbReference type="ARBA" id="ARBA00023136"/>
    </source>
</evidence>
<name>A0A1G8EXU4_9SPHI</name>
<dbReference type="Gene3D" id="3.90.70.10">
    <property type="entry name" value="Cysteine proteinases"/>
    <property type="match status" value="1"/>
</dbReference>
<sequence>MRFQFYKQPDQMDCGPTCLRMIARHYGRNFTVQTLRRLCEINKEGVSLLGISDAAEKIGFRSMGVKLNAAQLKDAELPCILHWRQNHFVVLYNIKKHKYYLADPADGMVVLNEADFNRNWQSDAGSGIVLLLSPTPDFYEQENEKGNEVRWSFLLRYLITYRKLVIQLFFGLGIGSMLQLIAPFLTQSIVDIGINTRNLNFIYIVLFAQIALIIGRVSVDFIRSWILLHISTRVNISILTDFLIKLMKLPIGYFDTKMTGDIMQRMSDQKKIEGFLTGSTLSTLFSMFNLLVFSVVLAYYNATIFFVFAVSSTLYTIWITLFLKRRRALNYKSFEVSAKNQGSIVQLIGGMQEIKLNNCEQQKRWEWEHIQARLFKFSVKSLALSQYQQGGATFINEGKNILITFLSAQAVISGNLTLGAMVAVQSIVGQLSSPIEQLLGFIQGFQDAKISLERLNEIHQMDDEEPVGKEWSHTLPENKSLTLNNLTFSYPGAGNEPVLENIELVIPHGKTTAIVGMSGSGKTTIIKLLLRFYEPQKGDIKVGGQQIGNIAFKTWRGQCGVVMQDGFIFSDTIERNIAVGDDYPDKAKLRHAVKVANIQDFIDGLPLGLNTMIGAEGNGISQGQRQRMLIARAVYKDPHYIFFDEATNALDANNERVIMDNLTRFFEGRTVVIVAHRLSTVSNADNIIVLDKGRIIEQGTHNQLTALKGDYYKLVRNQLELGT</sequence>
<dbReference type="GO" id="GO:0015421">
    <property type="term" value="F:ABC-type oligopeptide transporter activity"/>
    <property type="evidence" value="ECO:0007669"/>
    <property type="project" value="TreeGrafter"/>
</dbReference>
<feature type="transmembrane region" description="Helical" evidence="10">
    <location>
        <begin position="164"/>
        <end position="181"/>
    </location>
</feature>
<dbReference type="SUPFAM" id="SSF90123">
    <property type="entry name" value="ABC transporter transmembrane region"/>
    <property type="match status" value="1"/>
</dbReference>
<accession>A0A1G8EXU4</accession>
<dbReference type="SUPFAM" id="SSF52540">
    <property type="entry name" value="P-loop containing nucleoside triphosphate hydrolases"/>
    <property type="match status" value="1"/>
</dbReference>
<evidence type="ECO:0000256" key="7">
    <source>
        <dbReference type="ARBA" id="ARBA00022840"/>
    </source>
</evidence>
<dbReference type="PROSITE" id="PS50990">
    <property type="entry name" value="PEPTIDASE_C39"/>
    <property type="match status" value="1"/>
</dbReference>
<evidence type="ECO:0000259" key="11">
    <source>
        <dbReference type="PROSITE" id="PS50893"/>
    </source>
</evidence>
<evidence type="ECO:0000256" key="4">
    <source>
        <dbReference type="ARBA" id="ARBA00022692"/>
    </source>
</evidence>
<evidence type="ECO:0000256" key="1">
    <source>
        <dbReference type="ARBA" id="ARBA00004651"/>
    </source>
</evidence>
<keyword evidence="9 10" id="KW-0472">Membrane</keyword>
<evidence type="ECO:0000313" key="15">
    <source>
        <dbReference type="Proteomes" id="UP000199705"/>
    </source>
</evidence>
<dbReference type="GO" id="GO:0008233">
    <property type="term" value="F:peptidase activity"/>
    <property type="evidence" value="ECO:0007669"/>
    <property type="project" value="InterPro"/>
</dbReference>
<organism evidence="14 15">
    <name type="scientific">Mucilaginibacter gossypii</name>
    <dbReference type="NCBI Taxonomy" id="551996"/>
    <lineage>
        <taxon>Bacteria</taxon>
        <taxon>Pseudomonadati</taxon>
        <taxon>Bacteroidota</taxon>
        <taxon>Sphingobacteriia</taxon>
        <taxon>Sphingobacteriales</taxon>
        <taxon>Sphingobacteriaceae</taxon>
        <taxon>Mucilaginibacter</taxon>
    </lineage>
</organism>
<dbReference type="InterPro" id="IPR039421">
    <property type="entry name" value="Type_1_exporter"/>
</dbReference>
<feature type="transmembrane region" description="Helical" evidence="10">
    <location>
        <begin position="275"/>
        <end position="298"/>
    </location>
</feature>
<keyword evidence="15" id="KW-1185">Reference proteome</keyword>
<dbReference type="EMBL" id="FNCG01000012">
    <property type="protein sequence ID" value="SDH74702.1"/>
    <property type="molecule type" value="Genomic_DNA"/>
</dbReference>
<keyword evidence="8 10" id="KW-1133">Transmembrane helix</keyword>
<dbReference type="Pfam" id="PF00664">
    <property type="entry name" value="ABC_membrane"/>
    <property type="match status" value="1"/>
</dbReference>
<dbReference type="InterPro" id="IPR027417">
    <property type="entry name" value="P-loop_NTPase"/>
</dbReference>
<dbReference type="GO" id="GO:0016887">
    <property type="term" value="F:ATP hydrolysis activity"/>
    <property type="evidence" value="ECO:0007669"/>
    <property type="project" value="InterPro"/>
</dbReference>
<dbReference type="InterPro" id="IPR005074">
    <property type="entry name" value="Peptidase_C39"/>
</dbReference>
<dbReference type="InterPro" id="IPR003439">
    <property type="entry name" value="ABC_transporter-like_ATP-bd"/>
</dbReference>
<dbReference type="PROSITE" id="PS00211">
    <property type="entry name" value="ABC_TRANSPORTER_1"/>
    <property type="match status" value="1"/>
</dbReference>
<feature type="transmembrane region" description="Helical" evidence="10">
    <location>
        <begin position="201"/>
        <end position="219"/>
    </location>
</feature>
<dbReference type="InterPro" id="IPR036640">
    <property type="entry name" value="ABC1_TM_sf"/>
</dbReference>
<evidence type="ECO:0000256" key="6">
    <source>
        <dbReference type="ARBA" id="ARBA00022801"/>
    </source>
</evidence>
<keyword evidence="2" id="KW-0813">Transport</keyword>
<dbReference type="InterPro" id="IPR011527">
    <property type="entry name" value="ABC1_TM_dom"/>
</dbReference>
<dbReference type="STRING" id="551996.SAMN05192573_11285"/>
<proteinExistence type="predicted"/>
<dbReference type="PROSITE" id="PS50893">
    <property type="entry name" value="ABC_TRANSPORTER_2"/>
    <property type="match status" value="1"/>
</dbReference>
<dbReference type="PANTHER" id="PTHR43394">
    <property type="entry name" value="ATP-DEPENDENT PERMEASE MDL1, MITOCHONDRIAL"/>
    <property type="match status" value="1"/>
</dbReference>
<reference evidence="15" key="1">
    <citation type="submission" date="2016-10" db="EMBL/GenBank/DDBJ databases">
        <authorList>
            <person name="Varghese N."/>
            <person name="Submissions S."/>
        </authorList>
    </citation>
    <scope>NUCLEOTIDE SEQUENCE [LARGE SCALE GENOMIC DNA]</scope>
    <source>
        <strain evidence="15">Gh-67</strain>
    </source>
</reference>
<dbReference type="SMART" id="SM00382">
    <property type="entry name" value="AAA"/>
    <property type="match status" value="1"/>
</dbReference>
<keyword evidence="4 10" id="KW-0812">Transmembrane</keyword>
<keyword evidence="6" id="KW-0378">Hydrolase</keyword>